<sequence>MTFADKPTLHGASVTLRPFTPRDIEAMGAVLADPEVIRLTGSANSTADTLGTSPELDQKARDWYSSRADQTDRLDLAVIDRATDECVGEVVLNDWSSDDESCNFRVLIGPRGRGRGLGTEATSLLLDHAFSTLPLHRIELEVFAFNPRARHVYERSGFVVEGTRRDAFVFDGERIDAIVMSILRPEWEARSHAPGASSPLS</sequence>
<dbReference type="GO" id="GO:0016747">
    <property type="term" value="F:acyltransferase activity, transferring groups other than amino-acyl groups"/>
    <property type="evidence" value="ECO:0007669"/>
    <property type="project" value="InterPro"/>
</dbReference>
<proteinExistence type="predicted"/>
<dbReference type="RefSeq" id="WP_241830672.1">
    <property type="nucleotide sequence ID" value="NZ_JACCBI010000001.1"/>
</dbReference>
<dbReference type="Pfam" id="PF13302">
    <property type="entry name" value="Acetyltransf_3"/>
    <property type="match status" value="1"/>
</dbReference>
<dbReference type="AlphaFoldDB" id="A0A852S687"/>
<keyword evidence="2" id="KW-0808">Transferase</keyword>
<dbReference type="EMBL" id="JACCBI010000001">
    <property type="protein sequence ID" value="NYD67922.1"/>
    <property type="molecule type" value="Genomic_DNA"/>
</dbReference>
<feature type="domain" description="N-acetyltransferase" evidence="1">
    <location>
        <begin position="14"/>
        <end position="185"/>
    </location>
</feature>
<protein>
    <submittedName>
        <fullName evidence="2">RimJ/RimL family protein N-acetyltransferase</fullName>
    </submittedName>
</protein>
<dbReference type="SUPFAM" id="SSF55729">
    <property type="entry name" value="Acyl-CoA N-acyltransferases (Nat)"/>
    <property type="match status" value="1"/>
</dbReference>
<name>A0A852S687_9MICO</name>
<comment type="caution">
    <text evidence="2">The sequence shown here is derived from an EMBL/GenBank/DDBJ whole genome shotgun (WGS) entry which is preliminary data.</text>
</comment>
<dbReference type="InterPro" id="IPR000182">
    <property type="entry name" value="GNAT_dom"/>
</dbReference>
<dbReference type="PROSITE" id="PS51186">
    <property type="entry name" value="GNAT"/>
    <property type="match status" value="1"/>
</dbReference>
<dbReference type="InterPro" id="IPR016181">
    <property type="entry name" value="Acyl_CoA_acyltransferase"/>
</dbReference>
<dbReference type="Gene3D" id="3.40.630.30">
    <property type="match status" value="1"/>
</dbReference>
<accession>A0A852S687</accession>
<dbReference type="Proteomes" id="UP000581087">
    <property type="component" value="Unassembled WGS sequence"/>
</dbReference>
<evidence type="ECO:0000259" key="1">
    <source>
        <dbReference type="PROSITE" id="PS51186"/>
    </source>
</evidence>
<reference evidence="2 3" key="1">
    <citation type="submission" date="2020-07" db="EMBL/GenBank/DDBJ databases">
        <title>Sequencing the genomes of 1000 actinobacteria strains.</title>
        <authorList>
            <person name="Klenk H.-P."/>
        </authorList>
    </citation>
    <scope>NUCLEOTIDE SEQUENCE [LARGE SCALE GENOMIC DNA]</scope>
    <source>
        <strain evidence="2 3">DSM 23870</strain>
    </source>
</reference>
<dbReference type="PANTHER" id="PTHR43610">
    <property type="entry name" value="BLL6696 PROTEIN"/>
    <property type="match status" value="1"/>
</dbReference>
<gene>
    <name evidence="2" type="ORF">BJ972_002441</name>
</gene>
<evidence type="ECO:0000313" key="3">
    <source>
        <dbReference type="Proteomes" id="UP000581087"/>
    </source>
</evidence>
<dbReference type="PANTHER" id="PTHR43610:SF1">
    <property type="entry name" value="N-ACETYLTRANSFERASE DOMAIN-CONTAINING PROTEIN"/>
    <property type="match status" value="1"/>
</dbReference>
<evidence type="ECO:0000313" key="2">
    <source>
        <dbReference type="EMBL" id="NYD67922.1"/>
    </source>
</evidence>
<organism evidence="2 3">
    <name type="scientific">Agromyces atrinae</name>
    <dbReference type="NCBI Taxonomy" id="592376"/>
    <lineage>
        <taxon>Bacteria</taxon>
        <taxon>Bacillati</taxon>
        <taxon>Actinomycetota</taxon>
        <taxon>Actinomycetes</taxon>
        <taxon>Micrococcales</taxon>
        <taxon>Microbacteriaceae</taxon>
        <taxon>Agromyces</taxon>
    </lineage>
</organism>